<comment type="similarity">
    <text evidence="1">Belongs to the paxM FAD-dependent monooxygenase family.</text>
</comment>
<dbReference type="PANTHER" id="PTHR47356:SF2">
    <property type="entry name" value="FAD-BINDING DOMAIN-CONTAINING PROTEIN-RELATED"/>
    <property type="match status" value="1"/>
</dbReference>
<dbReference type="SUPFAM" id="SSF51905">
    <property type="entry name" value="FAD/NAD(P)-binding domain"/>
    <property type="match status" value="1"/>
</dbReference>
<dbReference type="RefSeq" id="XP_022577099.1">
    <property type="nucleotide sequence ID" value="XM_022726562.1"/>
</dbReference>
<dbReference type="GeneID" id="34613026"/>
<keyword evidence="7" id="KW-1185">Reference proteome</keyword>
<dbReference type="AlphaFoldDB" id="A0A1L9S5Z3"/>
<dbReference type="InterPro" id="IPR002938">
    <property type="entry name" value="FAD-bd"/>
</dbReference>
<dbReference type="GO" id="GO:0071949">
    <property type="term" value="F:FAD binding"/>
    <property type="evidence" value="ECO:0007669"/>
    <property type="project" value="InterPro"/>
</dbReference>
<keyword evidence="2" id="KW-0285">Flavoprotein</keyword>
<dbReference type="VEuPathDB" id="FungiDB:ASPZODRAFT_162178"/>
<evidence type="ECO:0000256" key="1">
    <source>
        <dbReference type="ARBA" id="ARBA00007992"/>
    </source>
</evidence>
<dbReference type="Gene3D" id="3.50.50.60">
    <property type="entry name" value="FAD/NAD(P)-binding domain"/>
    <property type="match status" value="1"/>
</dbReference>
<evidence type="ECO:0000259" key="5">
    <source>
        <dbReference type="Pfam" id="PF01494"/>
    </source>
</evidence>
<dbReference type="GO" id="GO:0004497">
    <property type="term" value="F:monooxygenase activity"/>
    <property type="evidence" value="ECO:0007669"/>
    <property type="project" value="InterPro"/>
</dbReference>
<dbReference type="PRINTS" id="PR00420">
    <property type="entry name" value="RNGMNOXGNASE"/>
</dbReference>
<dbReference type="InterPro" id="IPR036188">
    <property type="entry name" value="FAD/NAD-bd_sf"/>
</dbReference>
<accession>A0A1L9S5Z3</accession>
<dbReference type="EMBL" id="KV878358">
    <property type="protein sequence ID" value="OJJ42589.1"/>
    <property type="molecule type" value="Genomic_DNA"/>
</dbReference>
<keyword evidence="4" id="KW-0560">Oxidoreductase</keyword>
<protein>
    <recommendedName>
        <fullName evidence="5">FAD-binding domain-containing protein</fullName>
    </recommendedName>
</protein>
<dbReference type="OrthoDB" id="10029326at2759"/>
<gene>
    <name evidence="6" type="ORF">ASPZODRAFT_162178</name>
</gene>
<name>A0A1L9S5Z3_9EURO</name>
<proteinExistence type="inferred from homology"/>
<evidence type="ECO:0000256" key="3">
    <source>
        <dbReference type="ARBA" id="ARBA00022827"/>
    </source>
</evidence>
<evidence type="ECO:0000256" key="4">
    <source>
        <dbReference type="ARBA" id="ARBA00023002"/>
    </source>
</evidence>
<dbReference type="InterPro" id="IPR050562">
    <property type="entry name" value="FAD_mOase_fung"/>
</dbReference>
<evidence type="ECO:0000256" key="2">
    <source>
        <dbReference type="ARBA" id="ARBA00022630"/>
    </source>
</evidence>
<evidence type="ECO:0000313" key="6">
    <source>
        <dbReference type="EMBL" id="OJJ42589.1"/>
    </source>
</evidence>
<reference evidence="7" key="1">
    <citation type="journal article" date="2017" name="Genome Biol.">
        <title>Comparative genomics reveals high biological diversity and specific adaptations in the industrially and medically important fungal genus Aspergillus.</title>
        <authorList>
            <person name="de Vries R.P."/>
            <person name="Riley R."/>
            <person name="Wiebenga A."/>
            <person name="Aguilar-Osorio G."/>
            <person name="Amillis S."/>
            <person name="Uchima C.A."/>
            <person name="Anderluh G."/>
            <person name="Asadollahi M."/>
            <person name="Askin M."/>
            <person name="Barry K."/>
            <person name="Battaglia E."/>
            <person name="Bayram O."/>
            <person name="Benocci T."/>
            <person name="Braus-Stromeyer S.A."/>
            <person name="Caldana C."/>
            <person name="Canovas D."/>
            <person name="Cerqueira G.C."/>
            <person name="Chen F."/>
            <person name="Chen W."/>
            <person name="Choi C."/>
            <person name="Clum A."/>
            <person name="Dos Santos R.A."/>
            <person name="Damasio A.R."/>
            <person name="Diallinas G."/>
            <person name="Emri T."/>
            <person name="Fekete E."/>
            <person name="Flipphi M."/>
            <person name="Freyberg S."/>
            <person name="Gallo A."/>
            <person name="Gournas C."/>
            <person name="Habgood R."/>
            <person name="Hainaut M."/>
            <person name="Harispe M.L."/>
            <person name="Henrissat B."/>
            <person name="Hilden K.S."/>
            <person name="Hope R."/>
            <person name="Hossain A."/>
            <person name="Karabika E."/>
            <person name="Karaffa L."/>
            <person name="Karanyi Z."/>
            <person name="Krasevec N."/>
            <person name="Kuo A."/>
            <person name="Kusch H."/>
            <person name="LaButti K."/>
            <person name="Lagendijk E.L."/>
            <person name="Lapidus A."/>
            <person name="Levasseur A."/>
            <person name="Lindquist E."/>
            <person name="Lipzen A."/>
            <person name="Logrieco A.F."/>
            <person name="MacCabe A."/>
            <person name="Maekelae M.R."/>
            <person name="Malavazi I."/>
            <person name="Melin P."/>
            <person name="Meyer V."/>
            <person name="Mielnichuk N."/>
            <person name="Miskei M."/>
            <person name="Molnar A.P."/>
            <person name="Mule G."/>
            <person name="Ngan C.Y."/>
            <person name="Orejas M."/>
            <person name="Orosz E."/>
            <person name="Ouedraogo J.P."/>
            <person name="Overkamp K.M."/>
            <person name="Park H.-S."/>
            <person name="Perrone G."/>
            <person name="Piumi F."/>
            <person name="Punt P.J."/>
            <person name="Ram A.F."/>
            <person name="Ramon A."/>
            <person name="Rauscher S."/>
            <person name="Record E."/>
            <person name="Riano-Pachon D.M."/>
            <person name="Robert V."/>
            <person name="Roehrig J."/>
            <person name="Ruller R."/>
            <person name="Salamov A."/>
            <person name="Salih N.S."/>
            <person name="Samson R.A."/>
            <person name="Sandor E."/>
            <person name="Sanguinetti M."/>
            <person name="Schuetze T."/>
            <person name="Sepcic K."/>
            <person name="Shelest E."/>
            <person name="Sherlock G."/>
            <person name="Sophianopoulou V."/>
            <person name="Squina F.M."/>
            <person name="Sun H."/>
            <person name="Susca A."/>
            <person name="Todd R.B."/>
            <person name="Tsang A."/>
            <person name="Unkles S.E."/>
            <person name="van de Wiele N."/>
            <person name="van Rossen-Uffink D."/>
            <person name="Oliveira J.V."/>
            <person name="Vesth T.C."/>
            <person name="Visser J."/>
            <person name="Yu J.-H."/>
            <person name="Zhou M."/>
            <person name="Andersen M.R."/>
            <person name="Archer D.B."/>
            <person name="Baker S.E."/>
            <person name="Benoit I."/>
            <person name="Brakhage A.A."/>
            <person name="Braus G.H."/>
            <person name="Fischer R."/>
            <person name="Frisvad J.C."/>
            <person name="Goldman G.H."/>
            <person name="Houbraken J."/>
            <person name="Oakley B."/>
            <person name="Pocsi I."/>
            <person name="Scazzocchio C."/>
            <person name="Seiboth B."/>
            <person name="vanKuyk P.A."/>
            <person name="Wortman J."/>
            <person name="Dyer P.S."/>
            <person name="Grigoriev I.V."/>
        </authorList>
    </citation>
    <scope>NUCLEOTIDE SEQUENCE [LARGE SCALE GENOMIC DNA]</scope>
    <source>
        <strain evidence="7">CBS 506.65</strain>
    </source>
</reference>
<dbReference type="PANTHER" id="PTHR47356">
    <property type="entry name" value="FAD-DEPENDENT MONOOXYGENASE ASQG-RELATED"/>
    <property type="match status" value="1"/>
</dbReference>
<evidence type="ECO:0000313" key="7">
    <source>
        <dbReference type="Proteomes" id="UP000184188"/>
    </source>
</evidence>
<feature type="domain" description="FAD-binding" evidence="5">
    <location>
        <begin position="4"/>
        <end position="338"/>
    </location>
</feature>
<sequence length="447" mass="49921">MPFKVIIIGGSVTGLTLAHCLDLAGIDYVVLEKHHQVHPQVGASLVIMPNGARVLEQLGVLDHLRTIGQRYELAHFMFPDGFQYCNRAPTVVNQRFQLPLLSVERRQFLEVIYSRLKDKSRVHVEKRVVSIESTQDDVSVKTSDGSIYCGDLVVGADGVNSTVRSEMWRMAAGLVTEEEKAGLYAEYCGLFGISSGTPATKGFQNIFRSNNLYVILVFPGGGGDVYWCVVKKMDRKYTYPDIPRFSSEQKLAMGESLAASPIWEDVRFGDLWTRRRTCSMVALEENLFKTWHHGRIVCIGDSISKMTPNIGQGAQMSIESAAGLTNALRALVNAHEKPATHEITAALDDFQRSLAPRLVRINKFSRQATRLQTMDGLSRRLLARYILPWFSDRMADSICRMAGTGIVLDFVPCTIRDRQPPTTGKSWAAMLVCVLLVACMVRWKLKS</sequence>
<dbReference type="Pfam" id="PF01494">
    <property type="entry name" value="FAD_binding_3"/>
    <property type="match status" value="1"/>
</dbReference>
<keyword evidence="3" id="KW-0274">FAD</keyword>
<organism evidence="6 7">
    <name type="scientific">Penicilliopsis zonata CBS 506.65</name>
    <dbReference type="NCBI Taxonomy" id="1073090"/>
    <lineage>
        <taxon>Eukaryota</taxon>
        <taxon>Fungi</taxon>
        <taxon>Dikarya</taxon>
        <taxon>Ascomycota</taxon>
        <taxon>Pezizomycotina</taxon>
        <taxon>Eurotiomycetes</taxon>
        <taxon>Eurotiomycetidae</taxon>
        <taxon>Eurotiales</taxon>
        <taxon>Aspergillaceae</taxon>
        <taxon>Penicilliopsis</taxon>
    </lineage>
</organism>
<dbReference type="Proteomes" id="UP000184188">
    <property type="component" value="Unassembled WGS sequence"/>
</dbReference>
<dbReference type="STRING" id="1073090.A0A1L9S5Z3"/>